<keyword evidence="1" id="KW-0547">Nucleotide-binding</keyword>
<feature type="domain" description="Helicase ATP-binding" evidence="4">
    <location>
        <begin position="28"/>
        <end position="414"/>
    </location>
</feature>
<keyword evidence="6" id="KW-1185">Reference proteome</keyword>
<dbReference type="GO" id="GO:0005524">
    <property type="term" value="F:ATP binding"/>
    <property type="evidence" value="ECO:0007669"/>
    <property type="project" value="UniProtKB-KW"/>
</dbReference>
<accession>A0A8S1F2M9</accession>
<dbReference type="AlphaFoldDB" id="A0A8S1F2M9"/>
<dbReference type="InterPro" id="IPR045028">
    <property type="entry name" value="DinG/Rad3-like"/>
</dbReference>
<protein>
    <recommendedName>
        <fullName evidence="4">Helicase ATP-binding domain-containing protein</fullName>
    </recommendedName>
</protein>
<dbReference type="GO" id="GO:0003678">
    <property type="term" value="F:DNA helicase activity"/>
    <property type="evidence" value="ECO:0007669"/>
    <property type="project" value="InterPro"/>
</dbReference>
<dbReference type="InterPro" id="IPR027417">
    <property type="entry name" value="P-loop_NTPase"/>
</dbReference>
<dbReference type="InterPro" id="IPR006554">
    <property type="entry name" value="Helicase-like_DEXD_c2"/>
</dbReference>
<sequence>MDIKPKKRKRNRIVVKNDEYDKLPVCGIEVRLPVGLKPYPSQKLIIVRIITALKNSTNVLAESPTGSGKTMALLASTCAWLRSYQEERKMSKKSCKLHSIASVVKQEIIKREEENYTVKEEIGSVKNEKIGIKEEPSAADDDEMESTLKQSLFESQWIEDFKPYDVKANIKKDENGTFDETMNTSEELTCTCLPRVRIYYGTRTHKQISQVVKEFGRLPYNGILKHTILASREQTCINGAARKSADISQFCKDINSADGLGCSFKSSMRNRFEKAAPLRSHLENNGTVVFDTDALVDVLSSTGPQLCPYFCSTRVLTQDADIIFCPFSYLVDPIIRNSSDVHMKNSIIILDEAHNIEDTCRDAASFSFTEKEFEDSLLSFRIKRCAADSILSNGKSNFGDSGFDDDMNDKMDKLKSFRSDLITLELLVLEIMKWMRCLAAELKSSNNTDLKTITL</sequence>
<dbReference type="Proteomes" id="UP000494206">
    <property type="component" value="Unassembled WGS sequence"/>
</dbReference>
<dbReference type="GO" id="GO:0005634">
    <property type="term" value="C:nucleus"/>
    <property type="evidence" value="ECO:0007669"/>
    <property type="project" value="TreeGrafter"/>
</dbReference>
<dbReference type="EMBL" id="CADEPM010000006">
    <property type="protein sequence ID" value="CAB3408073.1"/>
    <property type="molecule type" value="Genomic_DNA"/>
</dbReference>
<dbReference type="Gene3D" id="3.40.50.300">
    <property type="entry name" value="P-loop containing nucleotide triphosphate hydrolases"/>
    <property type="match status" value="2"/>
</dbReference>
<dbReference type="SMART" id="SM00488">
    <property type="entry name" value="DEXDc2"/>
    <property type="match status" value="1"/>
</dbReference>
<evidence type="ECO:0000313" key="6">
    <source>
        <dbReference type="Proteomes" id="UP000494206"/>
    </source>
</evidence>
<proteinExistence type="predicted"/>
<comment type="caution">
    <text evidence="5">The sequence shown here is derived from an EMBL/GenBank/DDBJ whole genome shotgun (WGS) entry which is preliminary data.</text>
</comment>
<dbReference type="PANTHER" id="PTHR11472:SF47">
    <property type="entry name" value="FANCONI ANEMIA GROUP J PROTEIN"/>
    <property type="match status" value="1"/>
</dbReference>
<reference evidence="5 6" key="1">
    <citation type="submission" date="2020-04" db="EMBL/GenBank/DDBJ databases">
        <authorList>
            <person name="Laetsch R D."/>
            <person name="Stevens L."/>
            <person name="Kumar S."/>
            <person name="Blaxter L. M."/>
        </authorList>
    </citation>
    <scope>NUCLEOTIDE SEQUENCE [LARGE SCALE GENOMIC DNA]</scope>
</reference>
<organism evidence="5 6">
    <name type="scientific">Caenorhabditis bovis</name>
    <dbReference type="NCBI Taxonomy" id="2654633"/>
    <lineage>
        <taxon>Eukaryota</taxon>
        <taxon>Metazoa</taxon>
        <taxon>Ecdysozoa</taxon>
        <taxon>Nematoda</taxon>
        <taxon>Chromadorea</taxon>
        <taxon>Rhabditida</taxon>
        <taxon>Rhabditina</taxon>
        <taxon>Rhabditomorpha</taxon>
        <taxon>Rhabditoidea</taxon>
        <taxon>Rhabditidae</taxon>
        <taxon>Peloderinae</taxon>
        <taxon>Caenorhabditis</taxon>
    </lineage>
</organism>
<evidence type="ECO:0000259" key="4">
    <source>
        <dbReference type="PROSITE" id="PS51193"/>
    </source>
</evidence>
<dbReference type="FunFam" id="3.40.50.300:FF:003440">
    <property type="entry name" value="Deletions Of G-rich DNA"/>
    <property type="match status" value="1"/>
</dbReference>
<dbReference type="PROSITE" id="PS51193">
    <property type="entry name" value="HELICASE_ATP_BIND_2"/>
    <property type="match status" value="1"/>
</dbReference>
<dbReference type="SUPFAM" id="SSF52540">
    <property type="entry name" value="P-loop containing nucleoside triphosphate hydrolases"/>
    <property type="match status" value="1"/>
</dbReference>
<name>A0A8S1F2M9_9PELO</name>
<dbReference type="GO" id="GO:0003677">
    <property type="term" value="F:DNA binding"/>
    <property type="evidence" value="ECO:0007669"/>
    <property type="project" value="InterPro"/>
</dbReference>
<evidence type="ECO:0000256" key="3">
    <source>
        <dbReference type="ARBA" id="ARBA00022840"/>
    </source>
</evidence>
<evidence type="ECO:0000313" key="5">
    <source>
        <dbReference type="EMBL" id="CAB3408073.1"/>
    </source>
</evidence>
<dbReference type="InterPro" id="IPR002464">
    <property type="entry name" value="DNA/RNA_helicase_DEAH_CS"/>
</dbReference>
<dbReference type="PROSITE" id="PS00690">
    <property type="entry name" value="DEAH_ATP_HELICASE"/>
    <property type="match status" value="1"/>
</dbReference>
<dbReference type="InterPro" id="IPR014013">
    <property type="entry name" value="Helic_SF1/SF2_ATP-bd_DinG/Rad3"/>
</dbReference>
<dbReference type="GO" id="GO:0016818">
    <property type="term" value="F:hydrolase activity, acting on acid anhydrides, in phosphorus-containing anhydrides"/>
    <property type="evidence" value="ECO:0007669"/>
    <property type="project" value="InterPro"/>
</dbReference>
<gene>
    <name evidence="5" type="ORF">CBOVIS_LOCUS9903</name>
</gene>
<keyword evidence="3" id="KW-0067">ATP-binding</keyword>
<evidence type="ECO:0000256" key="2">
    <source>
        <dbReference type="ARBA" id="ARBA00022801"/>
    </source>
</evidence>
<dbReference type="GO" id="GO:1990918">
    <property type="term" value="P:double-strand break repair involved in meiotic recombination"/>
    <property type="evidence" value="ECO:0007669"/>
    <property type="project" value="TreeGrafter"/>
</dbReference>
<dbReference type="OrthoDB" id="19182at2759"/>
<dbReference type="Pfam" id="PF06733">
    <property type="entry name" value="DEAD_2"/>
    <property type="match status" value="1"/>
</dbReference>
<dbReference type="InterPro" id="IPR010614">
    <property type="entry name" value="RAD3-like_helicase_DEAD"/>
</dbReference>
<dbReference type="GO" id="GO:0006289">
    <property type="term" value="P:nucleotide-excision repair"/>
    <property type="evidence" value="ECO:0007669"/>
    <property type="project" value="TreeGrafter"/>
</dbReference>
<keyword evidence="2" id="KW-0378">Hydrolase</keyword>
<dbReference type="PANTHER" id="PTHR11472">
    <property type="entry name" value="DNA REPAIR DEAD HELICASE RAD3/XP-D SUBFAMILY MEMBER"/>
    <property type="match status" value="1"/>
</dbReference>
<evidence type="ECO:0000256" key="1">
    <source>
        <dbReference type="ARBA" id="ARBA00022741"/>
    </source>
</evidence>